<evidence type="ECO:0000313" key="2">
    <source>
        <dbReference type="EMBL" id="EMT44823.1"/>
    </source>
</evidence>
<accession>M8CTG5</accession>
<protein>
    <submittedName>
        <fullName evidence="2">Permease</fullName>
    </submittedName>
</protein>
<name>M8CTG5_9BACL</name>
<reference evidence="2" key="2">
    <citation type="journal article" date="2015" name="Genome Announc.">
        <title>Genome Sequence of Anoxybacillus flavithermus Strain AK1, a Thermophile Isolated from a Hot Spring in Saudi Arabia.</title>
        <authorList>
            <person name="Khalil A."/>
            <person name="Sivakumar N."/>
            <person name="Qarawi S."/>
        </authorList>
    </citation>
    <scope>NUCLEOTIDE SEQUENCE [LARGE SCALE GENOMIC DNA]</scope>
    <source>
        <strain evidence="2">AK1</strain>
    </source>
</reference>
<keyword evidence="1" id="KW-0472">Membrane</keyword>
<dbReference type="PATRIC" id="fig|1297581.3.peg.2691"/>
<keyword evidence="1" id="KW-1133">Transmembrane helix</keyword>
<dbReference type="Proteomes" id="UP000012085">
    <property type="component" value="Unassembled WGS sequence"/>
</dbReference>
<evidence type="ECO:0000256" key="1">
    <source>
        <dbReference type="SAM" id="Phobius"/>
    </source>
</evidence>
<comment type="caution">
    <text evidence="2">The sequence shown here is derived from an EMBL/GenBank/DDBJ whole genome shotgun (WGS) entry which is preliminary data.</text>
</comment>
<feature type="transmembrane region" description="Helical" evidence="1">
    <location>
        <begin position="66"/>
        <end position="86"/>
    </location>
</feature>
<feature type="transmembrane region" description="Helical" evidence="1">
    <location>
        <begin position="40"/>
        <end position="59"/>
    </location>
</feature>
<feature type="transmembrane region" description="Helical" evidence="1">
    <location>
        <begin position="98"/>
        <end position="121"/>
    </location>
</feature>
<dbReference type="AlphaFoldDB" id="M8CTG5"/>
<dbReference type="EMBL" id="APCD01000038">
    <property type="protein sequence ID" value="EMT44823.1"/>
    <property type="molecule type" value="Genomic_DNA"/>
</dbReference>
<keyword evidence="1" id="KW-0812">Transmembrane</keyword>
<organism evidence="2">
    <name type="scientific">Anoxybacillus flavithermus AK1</name>
    <dbReference type="NCBI Taxonomy" id="1297581"/>
    <lineage>
        <taxon>Bacteria</taxon>
        <taxon>Bacillati</taxon>
        <taxon>Bacillota</taxon>
        <taxon>Bacilli</taxon>
        <taxon>Bacillales</taxon>
        <taxon>Anoxybacillaceae</taxon>
        <taxon>Anoxybacillus</taxon>
    </lineage>
</organism>
<reference evidence="2" key="1">
    <citation type="submission" date="2013-03" db="EMBL/GenBank/DDBJ databases">
        <title>Assembly of a new bacterial strain Anoxybacillus flavithermus AK1.</title>
        <authorList>
            <person name="Rajan I."/>
            <person name="PoliReddy D."/>
            <person name="Sugumar T."/>
            <person name="Rathinam K."/>
            <person name="Alqarawi S."/>
            <person name="Khalil A.B."/>
            <person name="Sivakumar N."/>
        </authorList>
    </citation>
    <scope>NUCLEOTIDE SEQUENCE [LARGE SCALE GENOMIC DNA]</scope>
    <source>
        <strain evidence="2">AK1</strain>
    </source>
</reference>
<proteinExistence type="predicted"/>
<gene>
    <name evidence="2" type="ORF">H919_13355</name>
</gene>
<feature type="transmembrane region" description="Helical" evidence="1">
    <location>
        <begin position="12"/>
        <end position="34"/>
    </location>
</feature>
<dbReference type="RefSeq" id="WP_004577716.1">
    <property type="nucleotide sequence ID" value="NZ_APCD01000038.1"/>
</dbReference>
<sequence>MFMLPENRSKHWYGISVFLFFLFLCTLAGSRLLLDISMDFKQWIAFAVISFILASIIGAGGFFGKAAFTIVSFTFAIIGMINVFFISMTRAHEGWSDITSVISFLVISAFGIVVGVIAEVIRKLFKKKTM</sequence>